<feature type="compositionally biased region" description="Low complexity" evidence="1">
    <location>
        <begin position="193"/>
        <end position="243"/>
    </location>
</feature>
<dbReference type="HOGENOM" id="CLU_091405_0_0_1"/>
<dbReference type="GeneID" id="11513877"/>
<feature type="chain" id="PRO_5003436427" evidence="2">
    <location>
        <begin position="22"/>
        <end position="264"/>
    </location>
</feature>
<accession>G2QL97</accession>
<evidence type="ECO:0000256" key="1">
    <source>
        <dbReference type="SAM" id="MobiDB-lite"/>
    </source>
</evidence>
<dbReference type="EMBL" id="CP003007">
    <property type="protein sequence ID" value="AEO60729.1"/>
    <property type="molecule type" value="Genomic_DNA"/>
</dbReference>
<keyword evidence="4" id="KW-1185">Reference proteome</keyword>
<dbReference type="VEuPathDB" id="FungiDB:MYCTH_2310262"/>
<dbReference type="Proteomes" id="UP000007322">
    <property type="component" value="Chromosome 6"/>
</dbReference>
<dbReference type="InParanoid" id="G2QL97"/>
<evidence type="ECO:0000256" key="2">
    <source>
        <dbReference type="SAM" id="SignalP"/>
    </source>
</evidence>
<protein>
    <submittedName>
        <fullName evidence="3">Uncharacterized protein</fullName>
    </submittedName>
</protein>
<feature type="region of interest" description="Disordered" evidence="1">
    <location>
        <begin position="189"/>
        <end position="243"/>
    </location>
</feature>
<evidence type="ECO:0000313" key="3">
    <source>
        <dbReference type="EMBL" id="AEO60729.1"/>
    </source>
</evidence>
<evidence type="ECO:0000313" key="4">
    <source>
        <dbReference type="Proteomes" id="UP000007322"/>
    </source>
</evidence>
<dbReference type="KEGG" id="mtm:MYCTH_2310262"/>
<dbReference type="OMA" id="GEGCCDL"/>
<dbReference type="RefSeq" id="XP_003665974.1">
    <property type="nucleotide sequence ID" value="XM_003665926.1"/>
</dbReference>
<dbReference type="AlphaFoldDB" id="G2QL97"/>
<reference evidence="3 4" key="1">
    <citation type="journal article" date="2011" name="Nat. Biotechnol.">
        <title>Comparative genomic analysis of the thermophilic biomass-degrading fungi Myceliophthora thermophila and Thielavia terrestris.</title>
        <authorList>
            <person name="Berka R.M."/>
            <person name="Grigoriev I.V."/>
            <person name="Otillar R."/>
            <person name="Salamov A."/>
            <person name="Grimwood J."/>
            <person name="Reid I."/>
            <person name="Ishmael N."/>
            <person name="John T."/>
            <person name="Darmond C."/>
            <person name="Moisan M.-C."/>
            <person name="Henrissat B."/>
            <person name="Coutinho P.M."/>
            <person name="Lombard V."/>
            <person name="Natvig D.O."/>
            <person name="Lindquist E."/>
            <person name="Schmutz J."/>
            <person name="Lucas S."/>
            <person name="Harris P."/>
            <person name="Powlowski J."/>
            <person name="Bellemare A."/>
            <person name="Taylor D."/>
            <person name="Butler G."/>
            <person name="de Vries R.P."/>
            <person name="Allijn I.E."/>
            <person name="van den Brink J."/>
            <person name="Ushinsky S."/>
            <person name="Storms R."/>
            <person name="Powell A.J."/>
            <person name="Paulsen I.T."/>
            <person name="Elbourne L.D.H."/>
            <person name="Baker S.E."/>
            <person name="Magnuson J."/>
            <person name="LaBoissiere S."/>
            <person name="Clutterbuck A.J."/>
            <person name="Martinez D."/>
            <person name="Wogulis M."/>
            <person name="de Leon A.L."/>
            <person name="Rey M.W."/>
            <person name="Tsang A."/>
        </authorList>
    </citation>
    <scope>NUCLEOTIDE SEQUENCE [LARGE SCALE GENOMIC DNA]</scope>
    <source>
        <strain evidence="4">ATCC 42464 / BCRC 31852 / DSM 1799</strain>
    </source>
</reference>
<gene>
    <name evidence="3" type="ORF">MYCTH_2310262</name>
</gene>
<dbReference type="eggNOG" id="ENOG502SVVS">
    <property type="taxonomic scope" value="Eukaryota"/>
</dbReference>
<name>G2QL97_THET4</name>
<feature type="non-terminal residue" evidence="3">
    <location>
        <position position="1"/>
    </location>
</feature>
<keyword evidence="2" id="KW-0732">Signal</keyword>
<feature type="signal peptide" evidence="2">
    <location>
        <begin position="1"/>
        <end position="21"/>
    </location>
</feature>
<feature type="region of interest" description="Disordered" evidence="1">
    <location>
        <begin position="109"/>
        <end position="129"/>
    </location>
</feature>
<dbReference type="OrthoDB" id="5409186at2759"/>
<sequence length="264" mass="26718">MVEMRLSAVVCCSLAAGVASASRQGMALIPGSSSRGFGLLARQNPFCTTESTCAECFGEGYVVCDDIGCFNPDEYDQCCAGAVICVGKDNSCCKGWGGPGVTGKAGVPTGTTPATATPTDADADTGSYSSYRDDTGEECCQRAPNPPLHWCSGNFPNFRCYNPKNQFCCTNGKVCDEKDCCALFNESTTHPWSSARSSTAGPSSSSSSSSSPATGTVTQAPTSATAAATADSSSTSTTSTGAGSVSGPSYIALGLAALGLALSY</sequence>
<organism evidence="3 4">
    <name type="scientific">Thermothelomyces thermophilus (strain ATCC 42464 / BCRC 31852 / DSM 1799)</name>
    <name type="common">Sporotrichum thermophile</name>
    <dbReference type="NCBI Taxonomy" id="573729"/>
    <lineage>
        <taxon>Eukaryota</taxon>
        <taxon>Fungi</taxon>
        <taxon>Dikarya</taxon>
        <taxon>Ascomycota</taxon>
        <taxon>Pezizomycotina</taxon>
        <taxon>Sordariomycetes</taxon>
        <taxon>Sordariomycetidae</taxon>
        <taxon>Sordariales</taxon>
        <taxon>Chaetomiaceae</taxon>
        <taxon>Thermothelomyces</taxon>
    </lineage>
</organism>
<feature type="compositionally biased region" description="Low complexity" evidence="1">
    <location>
        <begin position="109"/>
        <end position="126"/>
    </location>
</feature>
<proteinExistence type="predicted"/>